<dbReference type="InterPro" id="IPR026572">
    <property type="entry name" value="TMEM267"/>
</dbReference>
<comment type="subcellular location">
    <subcellularLocation>
        <location evidence="1">Membrane</location>
        <topology evidence="1">Multi-pass membrane protein</topology>
    </subcellularLocation>
</comment>
<gene>
    <name evidence="7" type="ORF">CALMAC_LOCUS6793</name>
</gene>
<evidence type="ECO:0000313" key="8">
    <source>
        <dbReference type="Proteomes" id="UP000410492"/>
    </source>
</evidence>
<evidence type="ECO:0000256" key="6">
    <source>
        <dbReference type="SAM" id="Phobius"/>
    </source>
</evidence>
<dbReference type="AlphaFoldDB" id="A0A653C775"/>
<evidence type="ECO:0000256" key="5">
    <source>
        <dbReference type="ARBA" id="ARBA00023136"/>
    </source>
</evidence>
<feature type="transmembrane region" description="Helical" evidence="6">
    <location>
        <begin position="106"/>
        <end position="126"/>
    </location>
</feature>
<protein>
    <recommendedName>
        <fullName evidence="2">Transmembrane protein 267</fullName>
    </recommendedName>
</protein>
<dbReference type="PANTHER" id="PTHR13628:SF1">
    <property type="entry name" value="TRANSMEMBRANE PROTEIN 267"/>
    <property type="match status" value="1"/>
</dbReference>
<dbReference type="PANTHER" id="PTHR13628">
    <property type="entry name" value="TRANSMEMBRANE PROTEIN 267"/>
    <property type="match status" value="1"/>
</dbReference>
<feature type="transmembrane region" description="Helical" evidence="6">
    <location>
        <begin position="170"/>
        <end position="191"/>
    </location>
</feature>
<evidence type="ECO:0000313" key="7">
    <source>
        <dbReference type="EMBL" id="VEN43758.1"/>
    </source>
</evidence>
<dbReference type="OrthoDB" id="10014558at2759"/>
<keyword evidence="3 6" id="KW-0812">Transmembrane</keyword>
<dbReference type="GO" id="GO:0016020">
    <property type="term" value="C:membrane"/>
    <property type="evidence" value="ECO:0007669"/>
    <property type="project" value="UniProtKB-SubCell"/>
</dbReference>
<organism evidence="7 8">
    <name type="scientific">Callosobruchus maculatus</name>
    <name type="common">Southern cowpea weevil</name>
    <name type="synonym">Pulse bruchid</name>
    <dbReference type="NCBI Taxonomy" id="64391"/>
    <lineage>
        <taxon>Eukaryota</taxon>
        <taxon>Metazoa</taxon>
        <taxon>Ecdysozoa</taxon>
        <taxon>Arthropoda</taxon>
        <taxon>Hexapoda</taxon>
        <taxon>Insecta</taxon>
        <taxon>Pterygota</taxon>
        <taxon>Neoptera</taxon>
        <taxon>Endopterygota</taxon>
        <taxon>Coleoptera</taxon>
        <taxon>Polyphaga</taxon>
        <taxon>Cucujiformia</taxon>
        <taxon>Chrysomeloidea</taxon>
        <taxon>Chrysomelidae</taxon>
        <taxon>Bruchinae</taxon>
        <taxon>Bruchini</taxon>
        <taxon>Callosobruchus</taxon>
    </lineage>
</organism>
<feature type="transmembrane region" description="Helical" evidence="6">
    <location>
        <begin position="7"/>
        <end position="24"/>
    </location>
</feature>
<dbReference type="Proteomes" id="UP000410492">
    <property type="component" value="Unassembled WGS sequence"/>
</dbReference>
<feature type="transmembrane region" description="Helical" evidence="6">
    <location>
        <begin position="44"/>
        <end position="61"/>
    </location>
</feature>
<name>A0A653C775_CALMS</name>
<evidence type="ECO:0000256" key="2">
    <source>
        <dbReference type="ARBA" id="ARBA00013977"/>
    </source>
</evidence>
<evidence type="ECO:0000256" key="3">
    <source>
        <dbReference type="ARBA" id="ARBA00022692"/>
    </source>
</evidence>
<keyword evidence="8" id="KW-1185">Reference proteome</keyword>
<accession>A0A653C775</accession>
<keyword evidence="5 6" id="KW-0472">Membrane</keyword>
<evidence type="ECO:0000256" key="4">
    <source>
        <dbReference type="ARBA" id="ARBA00022989"/>
    </source>
</evidence>
<keyword evidence="4 6" id="KW-1133">Transmembrane helix</keyword>
<evidence type="ECO:0000256" key="1">
    <source>
        <dbReference type="ARBA" id="ARBA00004141"/>
    </source>
</evidence>
<proteinExistence type="predicted"/>
<reference evidence="7 8" key="1">
    <citation type="submission" date="2019-01" db="EMBL/GenBank/DDBJ databases">
        <authorList>
            <person name="Sayadi A."/>
        </authorList>
    </citation>
    <scope>NUCLEOTIDE SEQUENCE [LARGE SCALE GENOMIC DNA]</scope>
</reference>
<dbReference type="EMBL" id="CAACVG010007120">
    <property type="protein sequence ID" value="VEN43758.1"/>
    <property type="molecule type" value="Genomic_DNA"/>
</dbReference>
<sequence>MIKFSKFFSLSAILIALLGLIAVVGDYLVKHTNLHLFQAVFDNTTHAIIGGLTWFIFCLKYKNSNTLQSLAEVALCTIISSMIDLDHFVAARSLNLEDATNLRYRPPLHCSTFPLLTCITLLLVSYQLGMSSLKRSTLIIFAAFFTHHVRDATRRGFWMYPFGSTPPIPYAVYVGLTCSAPYVICFLHELFKIKISGSEIEL</sequence>